<dbReference type="InterPro" id="IPR035595">
    <property type="entry name" value="UDP_glycos_trans_CS"/>
</dbReference>
<keyword evidence="3" id="KW-0328">Glycosyltransferase</keyword>
<evidence type="ECO:0000259" key="5">
    <source>
        <dbReference type="Pfam" id="PF26168"/>
    </source>
</evidence>
<keyword evidence="2 3" id="KW-0808">Transferase</keyword>
<dbReference type="Pfam" id="PF26168">
    <property type="entry name" value="Glyco_transf_N"/>
    <property type="match status" value="1"/>
</dbReference>
<evidence type="ECO:0000256" key="1">
    <source>
        <dbReference type="ARBA" id="ARBA00009995"/>
    </source>
</evidence>
<dbReference type="Pfam" id="PF00201">
    <property type="entry name" value="UDPGT"/>
    <property type="match status" value="1"/>
</dbReference>
<evidence type="ECO:0000256" key="4">
    <source>
        <dbReference type="RuleBase" id="RU362057"/>
    </source>
</evidence>
<keyword evidence="6" id="KW-1185">Reference proteome</keyword>
<dbReference type="PANTHER" id="PTHR48044">
    <property type="entry name" value="GLYCOSYLTRANSFERASE"/>
    <property type="match status" value="1"/>
</dbReference>
<organism evidence="6 7">
    <name type="scientific">Solanum pennellii</name>
    <name type="common">Tomato</name>
    <name type="synonym">Lycopersicon pennellii</name>
    <dbReference type="NCBI Taxonomy" id="28526"/>
    <lineage>
        <taxon>Eukaryota</taxon>
        <taxon>Viridiplantae</taxon>
        <taxon>Streptophyta</taxon>
        <taxon>Embryophyta</taxon>
        <taxon>Tracheophyta</taxon>
        <taxon>Spermatophyta</taxon>
        <taxon>Magnoliopsida</taxon>
        <taxon>eudicotyledons</taxon>
        <taxon>Gunneridae</taxon>
        <taxon>Pentapetalae</taxon>
        <taxon>asterids</taxon>
        <taxon>lamiids</taxon>
        <taxon>Solanales</taxon>
        <taxon>Solanaceae</taxon>
        <taxon>Solanoideae</taxon>
        <taxon>Solaneae</taxon>
        <taxon>Solanum</taxon>
        <taxon>Solanum subgen. Lycopersicon</taxon>
    </lineage>
</organism>
<gene>
    <name evidence="7" type="primary">LOC107019122</name>
</gene>
<reference evidence="7" key="2">
    <citation type="submission" date="2025-08" db="UniProtKB">
        <authorList>
            <consortium name="RefSeq"/>
        </authorList>
    </citation>
    <scope>IDENTIFICATION</scope>
</reference>
<accession>A0ABM1GSC9</accession>
<dbReference type="SUPFAM" id="SSF53756">
    <property type="entry name" value="UDP-Glycosyltransferase/glycogen phosphorylase"/>
    <property type="match status" value="1"/>
</dbReference>
<name>A0ABM1GSC9_SOLPN</name>
<dbReference type="CDD" id="cd03784">
    <property type="entry name" value="GT1_Gtf-like"/>
    <property type="match status" value="1"/>
</dbReference>
<dbReference type="PROSITE" id="PS00375">
    <property type="entry name" value="UDPGT"/>
    <property type="match status" value="1"/>
</dbReference>
<protein>
    <recommendedName>
        <fullName evidence="4">Glycosyltransferase</fullName>
        <ecNumber evidence="4">2.4.1.-</ecNumber>
    </recommendedName>
</protein>
<dbReference type="RefSeq" id="XP_015075182.1">
    <property type="nucleotide sequence ID" value="XM_015219696.2"/>
</dbReference>
<reference evidence="6" key="1">
    <citation type="journal article" date="2014" name="Nat. Genet.">
        <title>The genome of the stress-tolerant wild tomato species Solanum pennellii.</title>
        <authorList>
            <person name="Bolger A."/>
            <person name="Scossa F."/>
            <person name="Bolger M.E."/>
            <person name="Lanz C."/>
            <person name="Maumus F."/>
            <person name="Tohge T."/>
            <person name="Quesneville H."/>
            <person name="Alseekh S."/>
            <person name="Sorensen I."/>
            <person name="Lichtenstein G."/>
            <person name="Fich E.A."/>
            <person name="Conte M."/>
            <person name="Keller H."/>
            <person name="Schneeberger K."/>
            <person name="Schwacke R."/>
            <person name="Ofner I."/>
            <person name="Vrebalov J."/>
            <person name="Xu Y."/>
            <person name="Osorio S."/>
            <person name="Aflitos S.A."/>
            <person name="Schijlen E."/>
            <person name="Jimenez-Gomez J.M."/>
            <person name="Ryngajllo M."/>
            <person name="Kimura S."/>
            <person name="Kumar R."/>
            <person name="Koenig D."/>
            <person name="Headland L.R."/>
            <person name="Maloof J.N."/>
            <person name="Sinha N."/>
            <person name="van Ham R.C."/>
            <person name="Lankhorst R.K."/>
            <person name="Mao L."/>
            <person name="Vogel A."/>
            <person name="Arsova B."/>
            <person name="Panstruga R."/>
            <person name="Fei Z."/>
            <person name="Rose J.K."/>
            <person name="Zamir D."/>
            <person name="Carrari F."/>
            <person name="Giovannoni J.J."/>
            <person name="Weigel D."/>
            <person name="Usadel B."/>
            <person name="Fernie A.R."/>
        </authorList>
    </citation>
    <scope>NUCLEOTIDE SEQUENCE [LARGE SCALE GENOMIC DNA]</scope>
    <source>
        <strain evidence="6">cv. LA0716</strain>
    </source>
</reference>
<dbReference type="Gene3D" id="3.40.50.2000">
    <property type="entry name" value="Glycogen Phosphorylase B"/>
    <property type="match status" value="2"/>
</dbReference>
<evidence type="ECO:0000256" key="3">
    <source>
        <dbReference type="RuleBase" id="RU003718"/>
    </source>
</evidence>
<feature type="domain" description="Glycosyltransferase N-terminal" evidence="5">
    <location>
        <begin position="6"/>
        <end position="217"/>
    </location>
</feature>
<sequence>MSTTLKVLMFPFLAYGHVSPYLNVAKKLADRGFLIYLCSTPINLKSTINKIPEKYADSIHLIELHLPELPELPPHYHTTNGLPPNLNHILSKALKMSKPNFSKIMQNLKPDLLIYDIMQQWAEDVATELNIPAVKLFTSGVAVFSYFFNLTKKPEVEFPYPAIYLRKIELVRWCETLSKYNKEGEEHDDGLAYGNMQIMLMSTSKILEAKYIDYCIELTNWKVVPVGSLVQDSITNDAADDDDDMELIDWLGTKDENSTVFVSFGSEYFLSKEDVEEVAFGLELSNVNFIWVVRFPKGEEKNLEDVLPKGFFERIGERGRVLDKFAPQPRILNHPSTGGFISHCGWNSAMESIDFGVPIVAMPMQLDQPMNARLIVELGVAVEIVRDDDGKIHRREIAETLKGVITGEIGEILRAKVRDISKNLKAIKDEEMDVAAQELIQLCRNSNK</sequence>
<evidence type="ECO:0000256" key="2">
    <source>
        <dbReference type="ARBA" id="ARBA00022679"/>
    </source>
</evidence>
<dbReference type="InterPro" id="IPR002213">
    <property type="entry name" value="UDP_glucos_trans"/>
</dbReference>
<dbReference type="Proteomes" id="UP000694930">
    <property type="component" value="Chromosome 5"/>
</dbReference>
<dbReference type="GeneID" id="107019122"/>
<comment type="similarity">
    <text evidence="1 3">Belongs to the UDP-glycosyltransferase family.</text>
</comment>
<dbReference type="InterPro" id="IPR058980">
    <property type="entry name" value="Glyco_transf_N"/>
</dbReference>
<evidence type="ECO:0000313" key="7">
    <source>
        <dbReference type="RefSeq" id="XP_015075182.1"/>
    </source>
</evidence>
<dbReference type="PANTHER" id="PTHR48044:SF12">
    <property type="entry name" value="BETA-D-GLUCOSYL CROCETIN BETA-1,6-GLUCOSYLTRANSFERASE-LIKE"/>
    <property type="match status" value="1"/>
</dbReference>
<proteinExistence type="inferred from homology"/>
<evidence type="ECO:0000313" key="6">
    <source>
        <dbReference type="Proteomes" id="UP000694930"/>
    </source>
</evidence>
<dbReference type="EC" id="2.4.1.-" evidence="4"/>